<keyword evidence="1" id="KW-1133">Transmembrane helix</keyword>
<name>A0A653A8L5_UNCDX</name>
<feature type="transmembrane region" description="Helical" evidence="1">
    <location>
        <begin position="74"/>
        <end position="97"/>
    </location>
</feature>
<feature type="transmembrane region" description="Helical" evidence="1">
    <location>
        <begin position="109"/>
        <end position="129"/>
    </location>
</feature>
<evidence type="ECO:0000313" key="2">
    <source>
        <dbReference type="EMBL" id="VBB44426.1"/>
    </source>
</evidence>
<dbReference type="EMBL" id="UPXX01000027">
    <property type="protein sequence ID" value="VBB44426.1"/>
    <property type="molecule type" value="Genomic_DNA"/>
</dbReference>
<evidence type="ECO:0000256" key="1">
    <source>
        <dbReference type="SAM" id="Phobius"/>
    </source>
</evidence>
<feature type="transmembrane region" description="Helical" evidence="1">
    <location>
        <begin position="40"/>
        <end position="62"/>
    </location>
</feature>
<sequence>MQGETGLSVVIARIASIIYLAAAAGALFSRSHYRRLIEDFYRNAALVYLAGFMAVVLGFLMVSSHNLWVKDWRVLITILGWLALIKGVLLISFPGFVQGYSRPFFGERGLMWLPLAAVPLGLLFGYFGFLY</sequence>
<dbReference type="AlphaFoldDB" id="A0A653A8L5"/>
<gene>
    <name evidence="2" type="ORF">TRIP_B330532</name>
</gene>
<organism evidence="2">
    <name type="scientific">Uncultured Desulfatiglans sp</name>
    <dbReference type="NCBI Taxonomy" id="1748965"/>
    <lineage>
        <taxon>Bacteria</taxon>
        <taxon>Pseudomonadati</taxon>
        <taxon>Thermodesulfobacteriota</taxon>
        <taxon>Desulfobacteria</taxon>
        <taxon>Desulfatiglandales</taxon>
        <taxon>Desulfatiglandaceae</taxon>
        <taxon>Desulfatiglans</taxon>
        <taxon>environmental samples</taxon>
    </lineage>
</organism>
<protein>
    <submittedName>
        <fullName evidence="2">Uncharacterized protein</fullName>
    </submittedName>
</protein>
<reference evidence="2" key="1">
    <citation type="submission" date="2018-07" db="EMBL/GenBank/DDBJ databases">
        <authorList>
            <consortium name="Genoscope - CEA"/>
            <person name="William W."/>
        </authorList>
    </citation>
    <scope>NUCLEOTIDE SEQUENCE</scope>
    <source>
        <strain evidence="2">IK1</strain>
    </source>
</reference>
<keyword evidence="1" id="KW-0812">Transmembrane</keyword>
<proteinExistence type="predicted"/>
<feature type="transmembrane region" description="Helical" evidence="1">
    <location>
        <begin position="6"/>
        <end position="28"/>
    </location>
</feature>
<keyword evidence="1" id="KW-0472">Membrane</keyword>
<accession>A0A653A8L5</accession>